<name>A0A8X6SF50_TRICX</name>
<evidence type="ECO:0000313" key="2">
    <source>
        <dbReference type="Proteomes" id="UP000887159"/>
    </source>
</evidence>
<proteinExistence type="predicted"/>
<dbReference type="AlphaFoldDB" id="A0A8X6SF50"/>
<reference evidence="1" key="1">
    <citation type="submission" date="2020-08" db="EMBL/GenBank/DDBJ databases">
        <title>Multicomponent nature underlies the extraordinary mechanical properties of spider dragline silk.</title>
        <authorList>
            <person name="Kono N."/>
            <person name="Nakamura H."/>
            <person name="Mori M."/>
            <person name="Yoshida Y."/>
            <person name="Ohtoshi R."/>
            <person name="Malay A.D."/>
            <person name="Moran D.A.P."/>
            <person name="Tomita M."/>
            <person name="Numata K."/>
            <person name="Arakawa K."/>
        </authorList>
    </citation>
    <scope>NUCLEOTIDE SEQUENCE</scope>
</reference>
<gene>
    <name evidence="1" type="ORF">TNCV_4405201</name>
</gene>
<organism evidence="1 2">
    <name type="scientific">Trichonephila clavipes</name>
    <name type="common">Golden silk orbweaver</name>
    <name type="synonym">Nephila clavipes</name>
    <dbReference type="NCBI Taxonomy" id="2585209"/>
    <lineage>
        <taxon>Eukaryota</taxon>
        <taxon>Metazoa</taxon>
        <taxon>Ecdysozoa</taxon>
        <taxon>Arthropoda</taxon>
        <taxon>Chelicerata</taxon>
        <taxon>Arachnida</taxon>
        <taxon>Araneae</taxon>
        <taxon>Araneomorphae</taxon>
        <taxon>Entelegynae</taxon>
        <taxon>Araneoidea</taxon>
        <taxon>Nephilidae</taxon>
        <taxon>Trichonephila</taxon>
    </lineage>
</organism>
<dbReference type="EMBL" id="BMAU01021255">
    <property type="protein sequence ID" value="GFY05853.1"/>
    <property type="molecule type" value="Genomic_DNA"/>
</dbReference>
<dbReference type="Proteomes" id="UP000887159">
    <property type="component" value="Unassembled WGS sequence"/>
</dbReference>
<accession>A0A8X6SF50</accession>
<evidence type="ECO:0000313" key="1">
    <source>
        <dbReference type="EMBL" id="GFY05853.1"/>
    </source>
</evidence>
<sequence>MNQLEFLKFAWHHEPINYTCGQIVSTFHRSPYNSKILNSNVRTIRRFFDEVELMSLDNAGQEFATTTTLLPCPPVGAQSPPISVMWKFREWGTSSSLAPVTEAWIKITWFVANSSLVASKYDCNEQPISHNLCVAFNY</sequence>
<keyword evidence="2" id="KW-1185">Reference proteome</keyword>
<protein>
    <submittedName>
        <fullName evidence="1">Uncharacterized protein</fullName>
    </submittedName>
</protein>
<comment type="caution">
    <text evidence="1">The sequence shown here is derived from an EMBL/GenBank/DDBJ whole genome shotgun (WGS) entry which is preliminary data.</text>
</comment>